<dbReference type="SUPFAM" id="SSF56935">
    <property type="entry name" value="Porins"/>
    <property type="match status" value="1"/>
</dbReference>
<dbReference type="PANTHER" id="PTHR35093">
    <property type="entry name" value="OUTER MEMBRANE PROTEIN NMB0088-RELATED"/>
    <property type="match status" value="1"/>
</dbReference>
<dbReference type="PANTHER" id="PTHR35093:SF1">
    <property type="entry name" value="OUTER MEMBRANE LONG-CHAIN FATTY ACID RECEPTOR FADL FAMILY"/>
    <property type="match status" value="1"/>
</dbReference>
<feature type="signal peptide" evidence="8">
    <location>
        <begin position="1"/>
        <end position="21"/>
    </location>
</feature>
<evidence type="ECO:0000256" key="6">
    <source>
        <dbReference type="ARBA" id="ARBA00023136"/>
    </source>
</evidence>
<feature type="chain" id="PRO_5002137586" evidence="8">
    <location>
        <begin position="22"/>
        <end position="327"/>
    </location>
</feature>
<dbReference type="GO" id="GO:0015483">
    <property type="term" value="F:long-chain fatty acid transporting porin activity"/>
    <property type="evidence" value="ECO:0007669"/>
    <property type="project" value="TreeGrafter"/>
</dbReference>
<sequence length="327" mass="35280">MKNKYQAIAASTLLLPCLTQAAGFQLNSQSATGLGRAFAGDAVIADSAAIVSKNAAAMAFIEQPSLSLGAVYIDSSVDVTDIQYTPVSESEPTRALADESIGAGTLVPNLHYVHPLQDSKFTLGFTVHSNFGTNVEYDDSFEASRFGGKTYLSSINTGVALAYELTDKINLGIGLDVIYGTGEISRDDALVNIDADGFGIGGNLGITYQINENHRFGFSYRYSPDIEVEGSIDKLDEDPASKMNVPLPDMAEFSGWHKLAPKWAVHYSLQWVNWSEFDALTSPSYEASIKDYHWKDAGHISIGATYDLSENGFCAQAICLTLLLLIS</sequence>
<reference evidence="9 10" key="1">
    <citation type="submission" date="2015-01" db="EMBL/GenBank/DDBJ databases">
        <title>Vibrio sp. C94 JCM 19241 whole genome shotgun sequence.</title>
        <authorList>
            <person name="Sawabe T."/>
            <person name="Meirelles P."/>
            <person name="Feng G."/>
            <person name="Sayaka M."/>
            <person name="Hattori M."/>
            <person name="Ohkuma M."/>
        </authorList>
    </citation>
    <scope>NUCLEOTIDE SEQUENCE [LARGE SCALE GENOMIC DNA]</scope>
    <source>
        <strain evidence="10">JCM 19241</strain>
    </source>
</reference>
<evidence type="ECO:0000256" key="1">
    <source>
        <dbReference type="ARBA" id="ARBA00004571"/>
    </source>
</evidence>
<dbReference type="AlphaFoldDB" id="A0A0B8QCM5"/>
<keyword evidence="6" id="KW-0472">Membrane</keyword>
<evidence type="ECO:0000313" key="9">
    <source>
        <dbReference type="EMBL" id="GAM72933.1"/>
    </source>
</evidence>
<gene>
    <name evidence="9" type="ORF">JCM19241_2388</name>
</gene>
<reference evidence="9 10" key="2">
    <citation type="submission" date="2015-01" db="EMBL/GenBank/DDBJ databases">
        <authorList>
            <consortium name="NBRP consortium"/>
            <person name="Sawabe T."/>
            <person name="Meirelles P."/>
            <person name="Feng G."/>
            <person name="Sayaka M."/>
            <person name="Hattori M."/>
            <person name="Ohkuma M."/>
        </authorList>
    </citation>
    <scope>NUCLEOTIDE SEQUENCE [LARGE SCALE GENOMIC DNA]</scope>
    <source>
        <strain evidence="10">JCM 19241</strain>
    </source>
</reference>
<accession>A0A0B8QCM5</accession>
<evidence type="ECO:0000256" key="5">
    <source>
        <dbReference type="ARBA" id="ARBA00022729"/>
    </source>
</evidence>
<organism evidence="9 10">
    <name type="scientific">Vibrio ishigakensis</name>
    <dbReference type="NCBI Taxonomy" id="1481914"/>
    <lineage>
        <taxon>Bacteria</taxon>
        <taxon>Pseudomonadati</taxon>
        <taxon>Pseudomonadota</taxon>
        <taxon>Gammaproteobacteria</taxon>
        <taxon>Vibrionales</taxon>
        <taxon>Vibrionaceae</taxon>
        <taxon>Vibrio</taxon>
    </lineage>
</organism>
<evidence type="ECO:0000256" key="4">
    <source>
        <dbReference type="ARBA" id="ARBA00022692"/>
    </source>
</evidence>
<evidence type="ECO:0000313" key="10">
    <source>
        <dbReference type="Proteomes" id="UP000031666"/>
    </source>
</evidence>
<dbReference type="STRING" id="1481914.JCM19241_2388"/>
<dbReference type="Proteomes" id="UP000031666">
    <property type="component" value="Unassembled WGS sequence"/>
</dbReference>
<dbReference type="GO" id="GO:0009279">
    <property type="term" value="C:cell outer membrane"/>
    <property type="evidence" value="ECO:0007669"/>
    <property type="project" value="UniProtKB-SubCell"/>
</dbReference>
<dbReference type="Gene3D" id="2.40.160.60">
    <property type="entry name" value="Outer membrane protein transport protein (OMPP1/FadL/TodX)"/>
    <property type="match status" value="1"/>
</dbReference>
<comment type="similarity">
    <text evidence="2">Belongs to the OmpP1/FadL family.</text>
</comment>
<dbReference type="EMBL" id="BBSC01000001">
    <property type="protein sequence ID" value="GAM72933.1"/>
    <property type="molecule type" value="Genomic_DNA"/>
</dbReference>
<keyword evidence="5 8" id="KW-0732">Signal</keyword>
<evidence type="ECO:0000256" key="7">
    <source>
        <dbReference type="ARBA" id="ARBA00023237"/>
    </source>
</evidence>
<comment type="subcellular location">
    <subcellularLocation>
        <location evidence="1">Cell outer membrane</location>
        <topology evidence="1">Multi-pass membrane protein</topology>
    </subcellularLocation>
</comment>
<keyword evidence="4" id="KW-0812">Transmembrane</keyword>
<evidence type="ECO:0000256" key="3">
    <source>
        <dbReference type="ARBA" id="ARBA00022452"/>
    </source>
</evidence>
<dbReference type="InterPro" id="IPR005017">
    <property type="entry name" value="OMPP1/FadL/TodX"/>
</dbReference>
<evidence type="ECO:0000256" key="2">
    <source>
        <dbReference type="ARBA" id="ARBA00008163"/>
    </source>
</evidence>
<comment type="caution">
    <text evidence="9">The sequence shown here is derived from an EMBL/GenBank/DDBJ whole genome shotgun (WGS) entry which is preliminary data.</text>
</comment>
<name>A0A0B8QCM5_9VIBR</name>
<proteinExistence type="inferred from homology"/>
<keyword evidence="7" id="KW-0998">Cell outer membrane</keyword>
<evidence type="ECO:0000256" key="8">
    <source>
        <dbReference type="SAM" id="SignalP"/>
    </source>
</evidence>
<keyword evidence="3" id="KW-1134">Transmembrane beta strand</keyword>
<protein>
    <submittedName>
        <fullName evidence="9">Long-chain fatty acid transport protein</fullName>
    </submittedName>
</protein>
<dbReference type="Pfam" id="PF03349">
    <property type="entry name" value="Toluene_X"/>
    <property type="match status" value="1"/>
</dbReference>